<dbReference type="InterPro" id="IPR000014">
    <property type="entry name" value="PAS"/>
</dbReference>
<dbReference type="InterPro" id="IPR052162">
    <property type="entry name" value="Sensor_kinase/Photoreceptor"/>
</dbReference>
<keyword evidence="11" id="KW-1185">Reference proteome</keyword>
<evidence type="ECO:0000259" key="7">
    <source>
        <dbReference type="PROSITE" id="PS50109"/>
    </source>
</evidence>
<keyword evidence="6" id="KW-1133">Transmembrane helix</keyword>
<feature type="transmembrane region" description="Helical" evidence="6">
    <location>
        <begin position="117"/>
        <end position="134"/>
    </location>
</feature>
<dbReference type="PROSITE" id="PS50109">
    <property type="entry name" value="HIS_KIN"/>
    <property type="match status" value="1"/>
</dbReference>
<feature type="domain" description="PAC" evidence="9">
    <location>
        <begin position="365"/>
        <end position="417"/>
    </location>
</feature>
<dbReference type="InterPro" id="IPR003661">
    <property type="entry name" value="HisK_dim/P_dom"/>
</dbReference>
<evidence type="ECO:0000256" key="5">
    <source>
        <dbReference type="ARBA" id="ARBA00022777"/>
    </source>
</evidence>
<evidence type="ECO:0000313" key="11">
    <source>
        <dbReference type="Proteomes" id="UP000249873"/>
    </source>
</evidence>
<dbReference type="SMART" id="SM00388">
    <property type="entry name" value="HisKA"/>
    <property type="match status" value="1"/>
</dbReference>
<feature type="domain" description="PAS" evidence="8">
    <location>
        <begin position="309"/>
        <end position="350"/>
    </location>
</feature>
<dbReference type="SUPFAM" id="SSF55785">
    <property type="entry name" value="PYP-like sensor domain (PAS domain)"/>
    <property type="match status" value="1"/>
</dbReference>
<dbReference type="Pfam" id="PF02518">
    <property type="entry name" value="HATPase_c"/>
    <property type="match status" value="1"/>
</dbReference>
<dbReference type="Pfam" id="PF00512">
    <property type="entry name" value="HisKA"/>
    <property type="match status" value="1"/>
</dbReference>
<dbReference type="CDD" id="cd00082">
    <property type="entry name" value="HisKA"/>
    <property type="match status" value="1"/>
</dbReference>
<organism evidence="10 11">
    <name type="scientific">Arcticibacterium luteifluviistationis</name>
    <dbReference type="NCBI Taxonomy" id="1784714"/>
    <lineage>
        <taxon>Bacteria</taxon>
        <taxon>Pseudomonadati</taxon>
        <taxon>Bacteroidota</taxon>
        <taxon>Cytophagia</taxon>
        <taxon>Cytophagales</taxon>
        <taxon>Leadbetterellaceae</taxon>
        <taxon>Arcticibacterium</taxon>
    </lineage>
</organism>
<proteinExistence type="predicted"/>
<dbReference type="Gene3D" id="3.30.565.10">
    <property type="entry name" value="Histidine kinase-like ATPase, C-terminal domain"/>
    <property type="match status" value="1"/>
</dbReference>
<evidence type="ECO:0000256" key="4">
    <source>
        <dbReference type="ARBA" id="ARBA00022679"/>
    </source>
</evidence>
<dbReference type="SMART" id="SM00387">
    <property type="entry name" value="HATPase_c"/>
    <property type="match status" value="1"/>
</dbReference>
<accession>A0A2Z4GAA8</accession>
<dbReference type="EC" id="2.7.13.3" evidence="2"/>
<dbReference type="AlphaFoldDB" id="A0A2Z4GAA8"/>
<dbReference type="Proteomes" id="UP000249873">
    <property type="component" value="Chromosome"/>
</dbReference>
<protein>
    <recommendedName>
        <fullName evidence="2">histidine kinase</fullName>
        <ecNumber evidence="2">2.7.13.3</ecNumber>
    </recommendedName>
</protein>
<dbReference type="CDD" id="cd00130">
    <property type="entry name" value="PAS"/>
    <property type="match status" value="1"/>
</dbReference>
<dbReference type="GO" id="GO:0000155">
    <property type="term" value="F:phosphorelay sensor kinase activity"/>
    <property type="evidence" value="ECO:0007669"/>
    <property type="project" value="InterPro"/>
</dbReference>
<feature type="transmembrane region" description="Helical" evidence="6">
    <location>
        <begin position="12"/>
        <end position="32"/>
    </location>
</feature>
<dbReference type="Gene3D" id="1.10.287.130">
    <property type="match status" value="1"/>
</dbReference>
<dbReference type="Pfam" id="PF13426">
    <property type="entry name" value="PAS_9"/>
    <property type="match status" value="1"/>
</dbReference>
<dbReference type="InterPro" id="IPR005467">
    <property type="entry name" value="His_kinase_dom"/>
</dbReference>
<sequence>MLERISSSSFIIVRAIAFLVIAISGIAIYGWVVDSFDLITLFSDSATMKFNTALCFCLTGFSVLVFSRKRHVFHKIAIFLTFAIGVYTVLEYAFAFSFSLDNLFVKDNLSSKYPGRMSLGTAICFILMATAKSFSRYRAVKFKRKAIYFLGVILLICILSIITFVLQIPIAGSVFLIDTMSFSTSVLFILLCFAIFKKNNSYGLARSYLKGLAGNRLMKFLFPFVLILPITLSYVLLQLISNGKIDIESGIVLYTLVFTLGGVLYVSFLGIKLNKLDFKRKKLQEFFRTSNEELNQFKYALDQSCLTTITNAEGVITYANDRFCEISKYSRDEILGQTNEILTSNFHSKSFFDNMWTTIKSGEVWTGGIKTKAKDGTFFWVHTAIVPFKDKDGEVYQYLDIRQDITKEKTLSEQYENLKLRNQEIEQFTFIASHDLQEPLNTLKSIVNLLVEEYGPKLDDEAKKYMGFMMETTSRMELLIKGLLDYSRLGRDNSLESISAGEEVNRVLDDLSFIIKESDAKIYVEKLPSLKVYPIEFRLLIQNLLVNSVKFSRKGVVPEIKISALDKGDFWEFTLADNGIGIEKEYSQKVFAIFTRLNHRDDFEGTGIGLAHCEKIVRLHGGTIWFESKVGVGTTFHFTISKNLT</sequence>
<name>A0A2Z4GAA8_9BACT</name>
<dbReference type="InterPro" id="IPR036890">
    <property type="entry name" value="HATPase_C_sf"/>
</dbReference>
<keyword evidence="6" id="KW-0472">Membrane</keyword>
<evidence type="ECO:0000256" key="2">
    <source>
        <dbReference type="ARBA" id="ARBA00012438"/>
    </source>
</evidence>
<keyword evidence="6" id="KW-0812">Transmembrane</keyword>
<evidence type="ECO:0000256" key="1">
    <source>
        <dbReference type="ARBA" id="ARBA00000085"/>
    </source>
</evidence>
<dbReference type="SMART" id="SM00086">
    <property type="entry name" value="PAC"/>
    <property type="match status" value="1"/>
</dbReference>
<comment type="catalytic activity">
    <reaction evidence="1">
        <text>ATP + protein L-histidine = ADP + protein N-phospho-L-histidine.</text>
        <dbReference type="EC" id="2.7.13.3"/>
    </reaction>
</comment>
<dbReference type="InterPro" id="IPR004358">
    <property type="entry name" value="Sig_transdc_His_kin-like_C"/>
</dbReference>
<evidence type="ECO:0000313" key="10">
    <source>
        <dbReference type="EMBL" id="AWV97998.1"/>
    </source>
</evidence>
<feature type="transmembrane region" description="Helical" evidence="6">
    <location>
        <begin position="174"/>
        <end position="196"/>
    </location>
</feature>
<dbReference type="SUPFAM" id="SSF55874">
    <property type="entry name" value="ATPase domain of HSP90 chaperone/DNA topoisomerase II/histidine kinase"/>
    <property type="match status" value="1"/>
</dbReference>
<feature type="transmembrane region" description="Helical" evidence="6">
    <location>
        <begin position="146"/>
        <end position="168"/>
    </location>
</feature>
<gene>
    <name evidence="10" type="ORF">DJ013_07370</name>
</gene>
<feature type="transmembrane region" description="Helical" evidence="6">
    <location>
        <begin position="48"/>
        <end position="66"/>
    </location>
</feature>
<keyword evidence="3" id="KW-0597">Phosphoprotein</keyword>
<dbReference type="PANTHER" id="PTHR43304:SF1">
    <property type="entry name" value="PAC DOMAIN-CONTAINING PROTEIN"/>
    <property type="match status" value="1"/>
</dbReference>
<keyword evidence="4" id="KW-0808">Transferase</keyword>
<dbReference type="KEGG" id="als:DJ013_07370"/>
<evidence type="ECO:0000259" key="9">
    <source>
        <dbReference type="PROSITE" id="PS50113"/>
    </source>
</evidence>
<evidence type="ECO:0000259" key="8">
    <source>
        <dbReference type="PROSITE" id="PS50112"/>
    </source>
</evidence>
<keyword evidence="5" id="KW-0418">Kinase</keyword>
<evidence type="ECO:0000256" key="3">
    <source>
        <dbReference type="ARBA" id="ARBA00022553"/>
    </source>
</evidence>
<dbReference type="OrthoDB" id="9766459at2"/>
<dbReference type="PRINTS" id="PR00344">
    <property type="entry name" value="BCTRLSENSOR"/>
</dbReference>
<dbReference type="InterPro" id="IPR001610">
    <property type="entry name" value="PAC"/>
</dbReference>
<dbReference type="InterPro" id="IPR000700">
    <property type="entry name" value="PAS-assoc_C"/>
</dbReference>
<dbReference type="InterPro" id="IPR035965">
    <property type="entry name" value="PAS-like_dom_sf"/>
</dbReference>
<dbReference type="SUPFAM" id="SSF47384">
    <property type="entry name" value="Homodimeric domain of signal transducing histidine kinase"/>
    <property type="match status" value="1"/>
</dbReference>
<dbReference type="InterPro" id="IPR036097">
    <property type="entry name" value="HisK_dim/P_sf"/>
</dbReference>
<dbReference type="EMBL" id="CP029480">
    <property type="protein sequence ID" value="AWV97998.1"/>
    <property type="molecule type" value="Genomic_DNA"/>
</dbReference>
<feature type="transmembrane region" description="Helical" evidence="6">
    <location>
        <begin position="78"/>
        <end position="97"/>
    </location>
</feature>
<dbReference type="InterPro" id="IPR003594">
    <property type="entry name" value="HATPase_dom"/>
</dbReference>
<dbReference type="PANTHER" id="PTHR43304">
    <property type="entry name" value="PHYTOCHROME-LIKE PROTEIN CPH1"/>
    <property type="match status" value="1"/>
</dbReference>
<dbReference type="NCBIfam" id="TIGR00229">
    <property type="entry name" value="sensory_box"/>
    <property type="match status" value="1"/>
</dbReference>
<feature type="transmembrane region" description="Helical" evidence="6">
    <location>
        <begin position="217"/>
        <end position="239"/>
    </location>
</feature>
<feature type="domain" description="Histidine kinase" evidence="7">
    <location>
        <begin position="431"/>
        <end position="644"/>
    </location>
</feature>
<dbReference type="PROSITE" id="PS50113">
    <property type="entry name" value="PAC"/>
    <property type="match status" value="1"/>
</dbReference>
<feature type="transmembrane region" description="Helical" evidence="6">
    <location>
        <begin position="251"/>
        <end position="271"/>
    </location>
</feature>
<dbReference type="Gene3D" id="3.30.450.20">
    <property type="entry name" value="PAS domain"/>
    <property type="match status" value="1"/>
</dbReference>
<reference evidence="10 11" key="1">
    <citation type="submission" date="2018-05" db="EMBL/GenBank/DDBJ databases">
        <title>Complete genome sequence of Arcticibacterium luteifluviistationis SM1504T, a cytophagaceae bacterium isolated from Arctic surface seawater.</title>
        <authorList>
            <person name="Li Y."/>
            <person name="Qin Q.-L."/>
        </authorList>
    </citation>
    <scope>NUCLEOTIDE SEQUENCE [LARGE SCALE GENOMIC DNA]</scope>
    <source>
        <strain evidence="10 11">SM1504</strain>
    </source>
</reference>
<dbReference type="RefSeq" id="WP_111371100.1">
    <property type="nucleotide sequence ID" value="NZ_CP029480.1"/>
</dbReference>
<dbReference type="PROSITE" id="PS50112">
    <property type="entry name" value="PAS"/>
    <property type="match status" value="1"/>
</dbReference>
<evidence type="ECO:0000256" key="6">
    <source>
        <dbReference type="SAM" id="Phobius"/>
    </source>
</evidence>